<evidence type="ECO:0000313" key="1">
    <source>
        <dbReference type="EMBL" id="KAF2702571.1"/>
    </source>
</evidence>
<organism evidence="1 2">
    <name type="scientific">Pleomassaria siparia CBS 279.74</name>
    <dbReference type="NCBI Taxonomy" id="1314801"/>
    <lineage>
        <taxon>Eukaryota</taxon>
        <taxon>Fungi</taxon>
        <taxon>Dikarya</taxon>
        <taxon>Ascomycota</taxon>
        <taxon>Pezizomycotina</taxon>
        <taxon>Dothideomycetes</taxon>
        <taxon>Pleosporomycetidae</taxon>
        <taxon>Pleosporales</taxon>
        <taxon>Pleomassariaceae</taxon>
        <taxon>Pleomassaria</taxon>
    </lineage>
</organism>
<sequence length="183" mass="20323">MRGPLSSSTWLTATTAIRNTSYEEAGDLIDKQGEDKTEMDHRAANDKFKHREMQAGHTAATAKAVYALQSQLVFWLRFTMPKAHLKTSEETGLSQLAKRLLQRKDESVNLRQILKVNLGLHSRFRGLQQAVMQDIVNIEPVVAYIAGTGSRKSLAFLLPACCLGFSQQVVVTPLVALQIDITN</sequence>
<dbReference type="AlphaFoldDB" id="A0A6G1JQS2"/>
<dbReference type="Gene3D" id="3.40.50.300">
    <property type="entry name" value="P-loop containing nucleotide triphosphate hydrolases"/>
    <property type="match status" value="1"/>
</dbReference>
<proteinExistence type="predicted"/>
<gene>
    <name evidence="1" type="ORF">K504DRAFT_508908</name>
</gene>
<dbReference type="EMBL" id="MU005808">
    <property type="protein sequence ID" value="KAF2702571.1"/>
    <property type="molecule type" value="Genomic_DNA"/>
</dbReference>
<evidence type="ECO:0008006" key="3">
    <source>
        <dbReference type="Google" id="ProtNLM"/>
    </source>
</evidence>
<keyword evidence="2" id="KW-1185">Reference proteome</keyword>
<dbReference type="Proteomes" id="UP000799428">
    <property type="component" value="Unassembled WGS sequence"/>
</dbReference>
<accession>A0A6G1JQS2</accession>
<dbReference type="InterPro" id="IPR027417">
    <property type="entry name" value="P-loop_NTPase"/>
</dbReference>
<dbReference type="OrthoDB" id="2608216at2759"/>
<evidence type="ECO:0000313" key="2">
    <source>
        <dbReference type="Proteomes" id="UP000799428"/>
    </source>
</evidence>
<reference evidence="1" key="1">
    <citation type="journal article" date="2020" name="Stud. Mycol.">
        <title>101 Dothideomycetes genomes: a test case for predicting lifestyles and emergence of pathogens.</title>
        <authorList>
            <person name="Haridas S."/>
            <person name="Albert R."/>
            <person name="Binder M."/>
            <person name="Bloem J."/>
            <person name="Labutti K."/>
            <person name="Salamov A."/>
            <person name="Andreopoulos B."/>
            <person name="Baker S."/>
            <person name="Barry K."/>
            <person name="Bills G."/>
            <person name="Bluhm B."/>
            <person name="Cannon C."/>
            <person name="Castanera R."/>
            <person name="Culley D."/>
            <person name="Daum C."/>
            <person name="Ezra D."/>
            <person name="Gonzalez J."/>
            <person name="Henrissat B."/>
            <person name="Kuo A."/>
            <person name="Liang C."/>
            <person name="Lipzen A."/>
            <person name="Lutzoni F."/>
            <person name="Magnuson J."/>
            <person name="Mondo S."/>
            <person name="Nolan M."/>
            <person name="Ohm R."/>
            <person name="Pangilinan J."/>
            <person name="Park H.-J."/>
            <person name="Ramirez L."/>
            <person name="Alfaro M."/>
            <person name="Sun H."/>
            <person name="Tritt A."/>
            <person name="Yoshinaga Y."/>
            <person name="Zwiers L.-H."/>
            <person name="Turgeon B."/>
            <person name="Goodwin S."/>
            <person name="Spatafora J."/>
            <person name="Crous P."/>
            <person name="Grigoriev I."/>
        </authorList>
    </citation>
    <scope>NUCLEOTIDE SEQUENCE</scope>
    <source>
        <strain evidence="1">CBS 279.74</strain>
    </source>
</reference>
<protein>
    <recommendedName>
        <fullName evidence="3">DEAD/DEAH box helicase domain-containing protein</fullName>
    </recommendedName>
</protein>
<name>A0A6G1JQS2_9PLEO</name>